<dbReference type="EMBL" id="ABVL01000002">
    <property type="protein sequence ID" value="EDY21618.1"/>
    <property type="molecule type" value="Genomic_DNA"/>
</dbReference>
<dbReference type="InterPro" id="IPR047817">
    <property type="entry name" value="ABC2_TM_bact-type"/>
</dbReference>
<name>B4CW26_9BACT</name>
<keyword evidence="5" id="KW-0997">Cell inner membrane</keyword>
<keyword evidence="3 9" id="KW-0813">Transport</keyword>
<feature type="transmembrane region" description="Helical" evidence="9">
    <location>
        <begin position="127"/>
        <end position="155"/>
    </location>
</feature>
<feature type="transmembrane region" description="Helical" evidence="9">
    <location>
        <begin position="261"/>
        <end position="279"/>
    </location>
</feature>
<organism evidence="11 12">
    <name type="scientific">Chthoniobacter flavus Ellin428</name>
    <dbReference type="NCBI Taxonomy" id="497964"/>
    <lineage>
        <taxon>Bacteria</taxon>
        <taxon>Pseudomonadati</taxon>
        <taxon>Verrucomicrobiota</taxon>
        <taxon>Spartobacteria</taxon>
        <taxon>Chthoniobacterales</taxon>
        <taxon>Chthoniobacteraceae</taxon>
        <taxon>Chthoniobacter</taxon>
    </lineage>
</organism>
<gene>
    <name evidence="11" type="ORF">CfE428DRAFT_0863</name>
</gene>
<comment type="similarity">
    <text evidence="2 9">Belongs to the ABC-2 integral membrane protein family.</text>
</comment>
<accession>B4CW26</accession>
<evidence type="ECO:0000256" key="8">
    <source>
        <dbReference type="ARBA" id="ARBA00023136"/>
    </source>
</evidence>
<reference evidence="11 12" key="1">
    <citation type="journal article" date="2011" name="J. Bacteriol.">
        <title>Genome sequence of Chthoniobacter flavus Ellin428, an aerobic heterotrophic soil bacterium.</title>
        <authorList>
            <person name="Kant R."/>
            <person name="van Passel M.W."/>
            <person name="Palva A."/>
            <person name="Lucas S."/>
            <person name="Lapidus A."/>
            <person name="Glavina Del Rio T."/>
            <person name="Dalin E."/>
            <person name="Tice H."/>
            <person name="Bruce D."/>
            <person name="Goodwin L."/>
            <person name="Pitluck S."/>
            <person name="Larimer F.W."/>
            <person name="Land M.L."/>
            <person name="Hauser L."/>
            <person name="Sangwan P."/>
            <person name="de Vos W.M."/>
            <person name="Janssen P.H."/>
            <person name="Smidt H."/>
        </authorList>
    </citation>
    <scope>NUCLEOTIDE SEQUENCE [LARGE SCALE GENOMIC DNA]</scope>
    <source>
        <strain evidence="11 12">Ellin428</strain>
    </source>
</reference>
<dbReference type="PROSITE" id="PS51012">
    <property type="entry name" value="ABC_TM2"/>
    <property type="match status" value="1"/>
</dbReference>
<dbReference type="STRING" id="497964.CfE428DRAFT_0863"/>
<feature type="transmembrane region" description="Helical" evidence="9">
    <location>
        <begin position="88"/>
        <end position="106"/>
    </location>
</feature>
<dbReference type="GO" id="GO:0015920">
    <property type="term" value="P:lipopolysaccharide transport"/>
    <property type="evidence" value="ECO:0007669"/>
    <property type="project" value="TreeGrafter"/>
</dbReference>
<dbReference type="InParanoid" id="B4CW26"/>
<dbReference type="InterPro" id="IPR013525">
    <property type="entry name" value="ABC2_TM"/>
</dbReference>
<evidence type="ECO:0000313" key="12">
    <source>
        <dbReference type="Proteomes" id="UP000005824"/>
    </source>
</evidence>
<dbReference type="PANTHER" id="PTHR30413:SF8">
    <property type="entry name" value="TRANSPORT PERMEASE PROTEIN"/>
    <property type="match status" value="1"/>
</dbReference>
<keyword evidence="7 9" id="KW-1133">Transmembrane helix</keyword>
<dbReference type="GO" id="GO:0005886">
    <property type="term" value="C:plasma membrane"/>
    <property type="evidence" value="ECO:0007669"/>
    <property type="project" value="UniProtKB-SubCell"/>
</dbReference>
<feature type="transmembrane region" description="Helical" evidence="9">
    <location>
        <begin position="205"/>
        <end position="223"/>
    </location>
</feature>
<evidence type="ECO:0000259" key="10">
    <source>
        <dbReference type="PROSITE" id="PS51012"/>
    </source>
</evidence>
<evidence type="ECO:0000256" key="3">
    <source>
        <dbReference type="ARBA" id="ARBA00022448"/>
    </source>
</evidence>
<feature type="transmembrane region" description="Helical" evidence="9">
    <location>
        <begin position="57"/>
        <end position="82"/>
    </location>
</feature>
<dbReference type="FunCoup" id="B4CW26">
    <property type="interactions" value="254"/>
</dbReference>
<dbReference type="AlphaFoldDB" id="B4CW26"/>
<dbReference type="PANTHER" id="PTHR30413">
    <property type="entry name" value="INNER MEMBRANE TRANSPORT PERMEASE"/>
    <property type="match status" value="1"/>
</dbReference>
<evidence type="ECO:0000256" key="2">
    <source>
        <dbReference type="ARBA" id="ARBA00007783"/>
    </source>
</evidence>
<comment type="subcellular location">
    <subcellularLocation>
        <location evidence="1">Cell inner membrane</location>
        <topology evidence="1">Multi-pass membrane protein</topology>
    </subcellularLocation>
    <subcellularLocation>
        <location evidence="9">Cell membrane</location>
        <topology evidence="9">Multi-pass membrane protein</topology>
    </subcellularLocation>
</comment>
<keyword evidence="4 9" id="KW-1003">Cell membrane</keyword>
<dbReference type="eggNOG" id="COG1682">
    <property type="taxonomic scope" value="Bacteria"/>
</dbReference>
<dbReference type="RefSeq" id="WP_006978190.1">
    <property type="nucleotide sequence ID" value="NZ_ABVL01000002.1"/>
</dbReference>
<sequence length="290" mass="32474">MAEIAAKPPQNFEILIQPSRGWLNIPWAEIWEYRDLLLVLVQRDFISRYKQTILGPLWHLLQPVITAAVFVVVFGGIAGIPTDGIPKLLFYLCGLLGWSYFSQNITNGGATFINNAHLFGKVYFPRLIVPISVIVSNLIAFALQLIPFVICLIFYKFFTHQGGSIAFTWRLLLAPLPLLHVAVLSFGVSLWMSASTAKYRDLIHLNQYIIQIWMFATPIFYPLSQVSKKLTWAIWANPLSVPIESFRICLLGHGTLGASEIVISVATSILLTATGLIAFQRVERTVVDSV</sequence>
<feature type="transmembrane region" description="Helical" evidence="9">
    <location>
        <begin position="167"/>
        <end position="193"/>
    </location>
</feature>
<keyword evidence="6 9" id="KW-0812">Transmembrane</keyword>
<feature type="domain" description="ABC transmembrane type-2" evidence="10">
    <location>
        <begin position="54"/>
        <end position="282"/>
    </location>
</feature>
<proteinExistence type="inferred from homology"/>
<evidence type="ECO:0000256" key="6">
    <source>
        <dbReference type="ARBA" id="ARBA00022692"/>
    </source>
</evidence>
<evidence type="ECO:0000256" key="7">
    <source>
        <dbReference type="ARBA" id="ARBA00022989"/>
    </source>
</evidence>
<keyword evidence="8 9" id="KW-0472">Membrane</keyword>
<dbReference type="Proteomes" id="UP000005824">
    <property type="component" value="Unassembled WGS sequence"/>
</dbReference>
<evidence type="ECO:0000256" key="5">
    <source>
        <dbReference type="ARBA" id="ARBA00022519"/>
    </source>
</evidence>
<dbReference type="GO" id="GO:0140359">
    <property type="term" value="F:ABC-type transporter activity"/>
    <property type="evidence" value="ECO:0007669"/>
    <property type="project" value="InterPro"/>
</dbReference>
<protein>
    <recommendedName>
        <fullName evidence="9">Transport permease protein</fullName>
    </recommendedName>
</protein>
<dbReference type="Pfam" id="PF01061">
    <property type="entry name" value="ABC2_membrane"/>
    <property type="match status" value="1"/>
</dbReference>
<evidence type="ECO:0000313" key="11">
    <source>
        <dbReference type="EMBL" id="EDY21618.1"/>
    </source>
</evidence>
<keyword evidence="12" id="KW-1185">Reference proteome</keyword>
<comment type="caution">
    <text evidence="11">The sequence shown here is derived from an EMBL/GenBank/DDBJ whole genome shotgun (WGS) entry which is preliminary data.</text>
</comment>
<evidence type="ECO:0000256" key="9">
    <source>
        <dbReference type="RuleBase" id="RU361157"/>
    </source>
</evidence>
<evidence type="ECO:0000256" key="1">
    <source>
        <dbReference type="ARBA" id="ARBA00004429"/>
    </source>
</evidence>
<evidence type="ECO:0000256" key="4">
    <source>
        <dbReference type="ARBA" id="ARBA00022475"/>
    </source>
</evidence>